<dbReference type="GO" id="GO:0004417">
    <property type="term" value="F:hydroxyethylthiazole kinase activity"/>
    <property type="evidence" value="ECO:0007669"/>
    <property type="project" value="UniProtKB-UniRule"/>
</dbReference>
<keyword evidence="9 11" id="KW-0460">Magnesium</keyword>
<sequence length="268" mass="28259">MQLSLLTQLRQQNPVVLNISNFVTVQDVANGLNAIGASPIMSEEVAEAEALVQMSGAVALNLGAFTQQQLTQIRQTGKLANQYHKPLIVDPVAIGAVAYRRTIATQLLQDFQVDIIRGNAGEIAALADVTWQAKGIDAGAGDGDLVAIAQAAAQKQHCVVILSGPTDVITDGQRVVQIQNGTPLFQLHVGSGDMLSSIVAAFAAVSAGDYFTAAQTACLVFASAGERVAAQLSQERPGTFAAQLIDELHLITTEAVVQIARYTVRKDE</sequence>
<proteinExistence type="inferred from homology"/>
<dbReference type="PATRIC" id="fig|913848.6.peg.2649"/>
<dbReference type="NCBIfam" id="NF006830">
    <property type="entry name" value="PRK09355.1"/>
    <property type="match status" value="1"/>
</dbReference>
<keyword evidence="8 11" id="KW-0067">ATP-binding</keyword>
<dbReference type="PIRSF" id="PIRSF000513">
    <property type="entry name" value="Thz_kinase"/>
    <property type="match status" value="1"/>
</dbReference>
<dbReference type="GO" id="GO:0000287">
    <property type="term" value="F:magnesium ion binding"/>
    <property type="evidence" value="ECO:0007669"/>
    <property type="project" value="UniProtKB-UniRule"/>
</dbReference>
<dbReference type="Proteomes" id="UP000051181">
    <property type="component" value="Unassembled WGS sequence"/>
</dbReference>
<comment type="caution">
    <text evidence="12">The sequence shown here is derived from an EMBL/GenBank/DDBJ whole genome shotgun (WGS) entry which is preliminary data.</text>
</comment>
<dbReference type="Pfam" id="PF02110">
    <property type="entry name" value="HK"/>
    <property type="match status" value="1"/>
</dbReference>
<dbReference type="AlphaFoldDB" id="A0A0R1EXN7"/>
<dbReference type="SUPFAM" id="SSF53613">
    <property type="entry name" value="Ribokinase-like"/>
    <property type="match status" value="1"/>
</dbReference>
<evidence type="ECO:0000256" key="9">
    <source>
        <dbReference type="ARBA" id="ARBA00022842"/>
    </source>
</evidence>
<feature type="binding site" evidence="11">
    <location>
        <position position="190"/>
    </location>
    <ligand>
        <name>substrate</name>
    </ligand>
</feature>
<comment type="catalytic activity">
    <reaction evidence="1 11">
        <text>5-(2-hydroxyethyl)-4-methylthiazole + ATP = 4-methyl-5-(2-phosphooxyethyl)-thiazole + ADP + H(+)</text>
        <dbReference type="Rhea" id="RHEA:24212"/>
        <dbReference type="ChEBI" id="CHEBI:15378"/>
        <dbReference type="ChEBI" id="CHEBI:17957"/>
        <dbReference type="ChEBI" id="CHEBI:30616"/>
        <dbReference type="ChEBI" id="CHEBI:58296"/>
        <dbReference type="ChEBI" id="CHEBI:456216"/>
        <dbReference type="EC" id="2.7.1.50"/>
    </reaction>
</comment>
<evidence type="ECO:0000256" key="3">
    <source>
        <dbReference type="ARBA" id="ARBA00004868"/>
    </source>
</evidence>
<evidence type="ECO:0000256" key="4">
    <source>
        <dbReference type="ARBA" id="ARBA00022679"/>
    </source>
</evidence>
<dbReference type="RefSeq" id="WP_010011883.1">
    <property type="nucleotide sequence ID" value="NZ_AZCN01000096.1"/>
</dbReference>
<organism evidence="12 13">
    <name type="scientific">Loigolactobacillus coryniformis subsp. coryniformis KCTC 3167 = DSM 20001</name>
    <dbReference type="NCBI Taxonomy" id="913848"/>
    <lineage>
        <taxon>Bacteria</taxon>
        <taxon>Bacillati</taxon>
        <taxon>Bacillota</taxon>
        <taxon>Bacilli</taxon>
        <taxon>Lactobacillales</taxon>
        <taxon>Lactobacillaceae</taxon>
        <taxon>Loigolactobacillus</taxon>
    </lineage>
</organism>
<dbReference type="GO" id="GO:0005524">
    <property type="term" value="F:ATP binding"/>
    <property type="evidence" value="ECO:0007669"/>
    <property type="project" value="UniProtKB-UniRule"/>
</dbReference>
<evidence type="ECO:0000256" key="10">
    <source>
        <dbReference type="ARBA" id="ARBA00022977"/>
    </source>
</evidence>
<dbReference type="GeneID" id="65916579"/>
<comment type="pathway">
    <text evidence="3 11">Cofactor biosynthesis; thiamine diphosphate biosynthesis; 4-methyl-5-(2-phosphoethyl)-thiazole from 5-(2-hydroxyethyl)-4-methylthiazole: step 1/1.</text>
</comment>
<dbReference type="eggNOG" id="COG2145">
    <property type="taxonomic scope" value="Bacteria"/>
</dbReference>
<dbReference type="Gene3D" id="3.40.1190.20">
    <property type="match status" value="1"/>
</dbReference>
<reference evidence="12 13" key="1">
    <citation type="journal article" date="2015" name="Genome Announc.">
        <title>Expanding the biotechnology potential of lactobacilli through comparative genomics of 213 strains and associated genera.</title>
        <authorList>
            <person name="Sun Z."/>
            <person name="Harris H.M."/>
            <person name="McCann A."/>
            <person name="Guo C."/>
            <person name="Argimon S."/>
            <person name="Zhang W."/>
            <person name="Yang X."/>
            <person name="Jeffery I.B."/>
            <person name="Cooney J.C."/>
            <person name="Kagawa T.F."/>
            <person name="Liu W."/>
            <person name="Song Y."/>
            <person name="Salvetti E."/>
            <person name="Wrobel A."/>
            <person name="Rasinkangas P."/>
            <person name="Parkhill J."/>
            <person name="Rea M.C."/>
            <person name="O'Sullivan O."/>
            <person name="Ritari J."/>
            <person name="Douillard F.P."/>
            <person name="Paul Ross R."/>
            <person name="Yang R."/>
            <person name="Briner A.E."/>
            <person name="Felis G.E."/>
            <person name="de Vos W.M."/>
            <person name="Barrangou R."/>
            <person name="Klaenhammer T.R."/>
            <person name="Caufield P.W."/>
            <person name="Cui Y."/>
            <person name="Zhang H."/>
            <person name="O'Toole P.W."/>
        </authorList>
    </citation>
    <scope>NUCLEOTIDE SEQUENCE [LARGE SCALE GENOMIC DNA]</scope>
    <source>
        <strain evidence="12 13">DSM 20001</strain>
    </source>
</reference>
<dbReference type="GO" id="GO:0009229">
    <property type="term" value="P:thiamine diphosphate biosynthetic process"/>
    <property type="evidence" value="ECO:0007669"/>
    <property type="project" value="UniProtKB-UniRule"/>
</dbReference>
<keyword evidence="7 11" id="KW-0418">Kinase</keyword>
<comment type="function">
    <text evidence="11">Catalyzes the phosphorylation of the hydroxyl group of 4-methyl-5-beta-hydroxyethylthiazole (THZ).</text>
</comment>
<evidence type="ECO:0000256" key="8">
    <source>
        <dbReference type="ARBA" id="ARBA00022840"/>
    </source>
</evidence>
<evidence type="ECO:0000256" key="2">
    <source>
        <dbReference type="ARBA" id="ARBA00001946"/>
    </source>
</evidence>
<dbReference type="CDD" id="cd01170">
    <property type="entry name" value="THZ_kinase"/>
    <property type="match status" value="1"/>
</dbReference>
<evidence type="ECO:0000313" key="12">
    <source>
        <dbReference type="EMBL" id="KRK14221.1"/>
    </source>
</evidence>
<evidence type="ECO:0000256" key="6">
    <source>
        <dbReference type="ARBA" id="ARBA00022741"/>
    </source>
</evidence>
<evidence type="ECO:0000256" key="5">
    <source>
        <dbReference type="ARBA" id="ARBA00022723"/>
    </source>
</evidence>
<evidence type="ECO:0000256" key="11">
    <source>
        <dbReference type="HAMAP-Rule" id="MF_00228"/>
    </source>
</evidence>
<dbReference type="InterPro" id="IPR000417">
    <property type="entry name" value="Hyethyz_kinase"/>
</dbReference>
<protein>
    <recommendedName>
        <fullName evidence="11">Hydroxyethylthiazole kinase</fullName>
        <ecNumber evidence="11">2.7.1.50</ecNumber>
    </recommendedName>
    <alternativeName>
        <fullName evidence="11">4-methyl-5-beta-hydroxyethylthiazole kinase</fullName>
        <shortName evidence="11">TH kinase</shortName>
        <shortName evidence="11">Thz kinase</shortName>
    </alternativeName>
</protein>
<dbReference type="PRINTS" id="PR01099">
    <property type="entry name" value="HYETHTZKNASE"/>
</dbReference>
<feature type="binding site" evidence="11">
    <location>
        <position position="41"/>
    </location>
    <ligand>
        <name>substrate</name>
    </ligand>
</feature>
<name>A0A0R1EXN7_9LACO</name>
<dbReference type="HAMAP" id="MF_00228">
    <property type="entry name" value="Thz_kinase"/>
    <property type="match status" value="1"/>
</dbReference>
<keyword evidence="5 11" id="KW-0479">Metal-binding</keyword>
<gene>
    <name evidence="11" type="primary">thiM</name>
    <name evidence="12" type="ORF">FD22_GL002600</name>
</gene>
<comment type="cofactor">
    <cofactor evidence="2 11">
        <name>Mg(2+)</name>
        <dbReference type="ChEBI" id="CHEBI:18420"/>
    </cofactor>
</comment>
<dbReference type="UniPathway" id="UPA00060">
    <property type="reaction ID" value="UER00139"/>
</dbReference>
<dbReference type="GO" id="GO:0009228">
    <property type="term" value="P:thiamine biosynthetic process"/>
    <property type="evidence" value="ECO:0007669"/>
    <property type="project" value="UniProtKB-KW"/>
</dbReference>
<evidence type="ECO:0000256" key="7">
    <source>
        <dbReference type="ARBA" id="ARBA00022777"/>
    </source>
</evidence>
<feature type="binding site" evidence="11">
    <location>
        <position position="117"/>
    </location>
    <ligand>
        <name>ATP</name>
        <dbReference type="ChEBI" id="CHEBI:30616"/>
    </ligand>
</feature>
<evidence type="ECO:0000313" key="13">
    <source>
        <dbReference type="Proteomes" id="UP000051181"/>
    </source>
</evidence>
<keyword evidence="6 11" id="KW-0547">Nucleotide-binding</keyword>
<keyword evidence="10 11" id="KW-0784">Thiamine biosynthesis</keyword>
<comment type="similarity">
    <text evidence="11">Belongs to the Thz kinase family.</text>
</comment>
<accession>A0A0R1EXN7</accession>
<keyword evidence="4 11" id="KW-0808">Transferase</keyword>
<dbReference type="EC" id="2.7.1.50" evidence="11"/>
<evidence type="ECO:0000256" key="1">
    <source>
        <dbReference type="ARBA" id="ARBA00001771"/>
    </source>
</evidence>
<feature type="binding site" evidence="11">
    <location>
        <position position="163"/>
    </location>
    <ligand>
        <name>ATP</name>
        <dbReference type="ChEBI" id="CHEBI:30616"/>
    </ligand>
</feature>
<dbReference type="EMBL" id="AZCN01000096">
    <property type="protein sequence ID" value="KRK14221.1"/>
    <property type="molecule type" value="Genomic_DNA"/>
</dbReference>
<dbReference type="InterPro" id="IPR029056">
    <property type="entry name" value="Ribokinase-like"/>
</dbReference>